<dbReference type="InterPro" id="IPR036291">
    <property type="entry name" value="NAD(P)-bd_dom_sf"/>
</dbReference>
<dbReference type="EMBL" id="HE965806">
    <property type="protein sequence ID" value="CCJ53803.1"/>
    <property type="molecule type" value="Genomic_DNA"/>
</dbReference>
<feature type="domain" description="PRISE-like Rossmann-fold" evidence="1">
    <location>
        <begin position="57"/>
        <end position="290"/>
    </location>
</feature>
<dbReference type="SUPFAM" id="SSF51735">
    <property type="entry name" value="NAD(P)-binding Rossmann-fold domains"/>
    <property type="match status" value="1"/>
</dbReference>
<dbReference type="InterPro" id="IPR055222">
    <property type="entry name" value="PRISE-like_Rossmann-fold"/>
</dbReference>
<evidence type="ECO:0000313" key="2">
    <source>
        <dbReference type="EMBL" id="CCJ53803.1"/>
    </source>
</evidence>
<dbReference type="Gene3D" id="3.40.50.720">
    <property type="entry name" value="NAD(P)-binding Rossmann-like Domain"/>
    <property type="match status" value="1"/>
</dbReference>
<sequence length="351" mass="38860">MKRTALIAGPYGIVGNALVRHLARDEAWDVVTISRRQEATLPGVRHIAADLLDAAQAEAALAAFPGITHVFHCAYAPRPTLGEEAAPNLAMLANLVSAVDRHAPGLARVVLVHGTKWYGNHLGPFRTPAREDDARHCPPNFYYDQQDWIAARQRQSGRWSWTAFRPHGIFGYALGSPMNHLMALSLYASVMKAAGAPLKFPGTPAAFAALNQCTDARLLARAMAWSVDVAACENEAFNFHNGEPERWSNLWPAVAEAFGMQAGGVQQIRLAAMMPANEAAWRAACERHGLRHFPLEAYVDWSFADWVYSNGFDQVCSLYKIRRAGWTEILLFEDMLKSMLSDLRQRKLLPA</sequence>
<proteinExistence type="predicted"/>
<dbReference type="HOGENOM" id="CLU_030125_0_0_4"/>
<dbReference type="KEGG" id="bbh:BN112_1886"/>
<dbReference type="PANTHER" id="PTHR32487">
    <property type="entry name" value="3-OXO-DELTA(4,5)-STEROID 5-BETA-REDUCTASE"/>
    <property type="match status" value="1"/>
</dbReference>
<accession>A0A0C6P316</accession>
<dbReference type="AlphaFoldDB" id="A0A0C6P316"/>
<dbReference type="OrthoDB" id="4392084at2"/>
<protein>
    <recommendedName>
        <fullName evidence="1">PRISE-like Rossmann-fold domain-containing protein</fullName>
    </recommendedName>
</protein>
<evidence type="ECO:0000259" key="1">
    <source>
        <dbReference type="Pfam" id="PF22917"/>
    </source>
</evidence>
<gene>
    <name evidence="2" type="ORF">BN112_1886</name>
</gene>
<dbReference type="CDD" id="cd08948">
    <property type="entry name" value="5beta-POR_like_SDR_a"/>
    <property type="match status" value="1"/>
</dbReference>
<reference evidence="2 3" key="1">
    <citation type="journal article" date="2012" name="BMC Genomics">
        <title>Comparative genomics of the classical Bordetella subspecies: the evolution and exchange of virulence-associated diversity amongst closely related pathogens.</title>
        <authorList>
            <person name="Park J."/>
            <person name="Zhang Y."/>
            <person name="Buboltz A.M."/>
            <person name="Zhang X."/>
            <person name="Schuster S.C."/>
            <person name="Ahuja U."/>
            <person name="Liu M."/>
            <person name="Miller J.F."/>
            <person name="Sebaihia M."/>
            <person name="Bentley S.D."/>
            <person name="Parkhill J."/>
            <person name="Harvill E.T."/>
        </authorList>
    </citation>
    <scope>NUCLEOTIDE SEQUENCE [LARGE SCALE GENOMIC DNA]</scope>
    <source>
        <strain evidence="2 3">253</strain>
    </source>
</reference>
<evidence type="ECO:0000313" key="3">
    <source>
        <dbReference type="Proteomes" id="UP000007564"/>
    </source>
</evidence>
<dbReference type="Proteomes" id="UP000007564">
    <property type="component" value="Chromosome"/>
</dbReference>
<name>A0A0C6P316_BORBO</name>
<dbReference type="PANTHER" id="PTHR32487:SF0">
    <property type="entry name" value="3-OXO-DELTA(4,5)-STEROID 5-BETA-REDUCTASE"/>
    <property type="match status" value="1"/>
</dbReference>
<dbReference type="RefSeq" id="WP_015064217.1">
    <property type="nucleotide sequence ID" value="NC_019382.1"/>
</dbReference>
<organism evidence="2 3">
    <name type="scientific">Bordetella bronchiseptica 253</name>
    <dbReference type="NCBI Taxonomy" id="568707"/>
    <lineage>
        <taxon>Bacteria</taxon>
        <taxon>Pseudomonadati</taxon>
        <taxon>Pseudomonadota</taxon>
        <taxon>Betaproteobacteria</taxon>
        <taxon>Burkholderiales</taxon>
        <taxon>Alcaligenaceae</taxon>
        <taxon>Bordetella</taxon>
    </lineage>
</organism>
<dbReference type="Pfam" id="PF22917">
    <property type="entry name" value="PRISE"/>
    <property type="match status" value="1"/>
</dbReference>